<dbReference type="EMBL" id="CP048286">
    <property type="protein sequence ID" value="QHW33499.1"/>
    <property type="molecule type" value="Genomic_DNA"/>
</dbReference>
<dbReference type="Pfam" id="PF25838">
    <property type="entry name" value="Apionate_lact_M"/>
    <property type="match status" value="1"/>
</dbReference>
<accession>A0A6C0P4T1</accession>
<name>A0A6C0P4T1_9BACL</name>
<feature type="domain" description="D-apionate lactonase N-terminal" evidence="1">
    <location>
        <begin position="10"/>
        <end position="233"/>
    </location>
</feature>
<dbReference type="InterPro" id="IPR058789">
    <property type="entry name" value="ApnL_C"/>
</dbReference>
<protein>
    <submittedName>
        <fullName evidence="4">Uncharacterized protein</fullName>
    </submittedName>
</protein>
<dbReference type="Proteomes" id="UP000479114">
    <property type="component" value="Chromosome"/>
</dbReference>
<dbReference type="InterPro" id="IPR058788">
    <property type="entry name" value="ApnL_N"/>
</dbReference>
<organism evidence="4 5">
    <name type="scientific">Paenibacillus rhizovicinus</name>
    <dbReference type="NCBI Taxonomy" id="2704463"/>
    <lineage>
        <taxon>Bacteria</taxon>
        <taxon>Bacillati</taxon>
        <taxon>Bacillota</taxon>
        <taxon>Bacilli</taxon>
        <taxon>Bacillales</taxon>
        <taxon>Paenibacillaceae</taxon>
        <taxon>Paenibacillus</taxon>
    </lineage>
</organism>
<evidence type="ECO:0000259" key="3">
    <source>
        <dbReference type="Pfam" id="PF25839"/>
    </source>
</evidence>
<dbReference type="Pfam" id="PF25839">
    <property type="entry name" value="Apionate_lact_C"/>
    <property type="match status" value="1"/>
</dbReference>
<evidence type="ECO:0000259" key="1">
    <source>
        <dbReference type="Pfam" id="PF25837"/>
    </source>
</evidence>
<proteinExistence type="predicted"/>
<dbReference type="KEGG" id="prz:GZH47_23670"/>
<feature type="domain" description="D-apionate lactonase TIM barrel" evidence="2">
    <location>
        <begin position="272"/>
        <end position="549"/>
    </location>
</feature>
<gene>
    <name evidence="4" type="ORF">GZH47_23670</name>
</gene>
<dbReference type="RefSeq" id="WP_162643495.1">
    <property type="nucleotide sequence ID" value="NZ_CP048286.1"/>
</dbReference>
<keyword evidence="5" id="KW-1185">Reference proteome</keyword>
<evidence type="ECO:0000313" key="5">
    <source>
        <dbReference type="Proteomes" id="UP000479114"/>
    </source>
</evidence>
<dbReference type="Pfam" id="PF25837">
    <property type="entry name" value="Apionate_lact_N"/>
    <property type="match status" value="1"/>
</dbReference>
<reference evidence="4 5" key="1">
    <citation type="submission" date="2020-02" db="EMBL/GenBank/DDBJ databases">
        <title>Paenibacillus sp. nov., isolated from rhizosphere soil of tomato.</title>
        <authorList>
            <person name="Weon H.-Y."/>
            <person name="Lee S.A."/>
        </authorList>
    </citation>
    <scope>NUCLEOTIDE SEQUENCE [LARGE SCALE GENOMIC DNA]</scope>
    <source>
        <strain evidence="4 5">14171R-81</strain>
    </source>
</reference>
<evidence type="ECO:0000313" key="4">
    <source>
        <dbReference type="EMBL" id="QHW33499.1"/>
    </source>
</evidence>
<dbReference type="InterPro" id="IPR058787">
    <property type="entry name" value="ApnL_M"/>
</dbReference>
<evidence type="ECO:0000259" key="2">
    <source>
        <dbReference type="Pfam" id="PF25838"/>
    </source>
</evidence>
<sequence>MVNVQDLRMLRYGSAEPLPERHELRAGSLTAVFEDGGLRYIRLGDKELIRGIYAAVRDRNWGTIKPAFRGGAIEQGADSFRIRFIAEHRQGEIDFGWEGAIDGNADGTITFSFDGTARSAFMKNRIGFCILHPADLAGVRAEVETPDGVIAGAFPARISPHQPFKDMLAIRHEAGGGLTAELRFEGELFEMEDQRNWTDASFKTYCTPLSLPFPVEIEPGQQVRQRVTLRLTGEPSPLTSGIGAAGDGDASLLSKPHIAVGARSIGRVPQIGLGHRPGRSLETLEAEKLGELRPAFLRATIRLSDPSWATELETAAHNAQRLASGLELEALFHDGADAGESYSRQAERLVEAIAECRHPLDAVYPYLASEYVSNGELLSLVIRLRDNAGLSFRVGGGSRAYFAEFGRAALPLEAMEAAAFTINPQVHAFDAASLAEAASAQGEAVRSAQAIAPGLPVAVGPVTFKPRLNPSATSPEALLASEDRAKHEDARQWSLFGAGWTLGSLKSLAESGADRVCYYETTGPLGVMPEGGADAYPLFHVLAAVGAYQGAELLECIVKEPLSYEAMAMRSEDGRAALLIANYTDAVVRVRVRAPAFRPARLRQLDERGCIPQRDRADGSGGFPVPAAAAVPVIQDGCFELELLPFAVAFVER</sequence>
<feature type="domain" description="D-apionate lactonase C-terminal" evidence="3">
    <location>
        <begin position="564"/>
        <end position="651"/>
    </location>
</feature>
<dbReference type="AlphaFoldDB" id="A0A6C0P4T1"/>